<feature type="transmembrane region" description="Helical" evidence="1">
    <location>
        <begin position="6"/>
        <end position="31"/>
    </location>
</feature>
<evidence type="ECO:0000313" key="2">
    <source>
        <dbReference type="EMBL" id="KAF8820158.1"/>
    </source>
</evidence>
<accession>A0ABQ7J868</accession>
<gene>
    <name evidence="2" type="ORF">IE077_003488</name>
</gene>
<protein>
    <submittedName>
        <fullName evidence="2">Uncharacterized protein</fullName>
    </submittedName>
</protein>
<name>A0ABQ7J868_9APIC</name>
<keyword evidence="1" id="KW-1133">Transmembrane helix</keyword>
<evidence type="ECO:0000256" key="1">
    <source>
        <dbReference type="SAM" id="Phobius"/>
    </source>
</evidence>
<evidence type="ECO:0000313" key="3">
    <source>
        <dbReference type="Proteomes" id="UP000823046"/>
    </source>
</evidence>
<sequence length="541" mass="61155">MDYPGFPLLFFSFVGEIFFVIFPLCSIGFCWKNSQKTVINLMSISDTAGRAMYRHESFCRKPSYSSSLNVRIAPSGSSAVFSLPFNESLRMHAGDYGNGYVVEGRYIKQITQKPILQFNFTTQSPSVEKPSTQAWNANSSSLIQRNDPFSIFHDEGPGKAEIGELDDEVLSFDSTTFWQNKLSEYQQQQKSALKDTKMDTEGFPLITEEQIERMDRDMLENELRSRGYSTAGSLWFLRLRLNQARQSGSRWTLGPENSTSELLNPSKLPLHKLEEHVKVHREFIMAIGKEEKSSNNISDIFARWNSRIRLARALRDPIGFMKGNSIPLNTAASDNTVEHIEERFEEEDLDSIERESEEFSDTPSEEIPKSYQMEEDFNAFGNANYFEPVDPDTESRKVEFLSNIENGLADHTVEDLASRFNVPIDFIGDVLCHGGASVPISLNVAVKNLVNLSVLWDLIEFVSVADPYDIVAFYSPETIGMLSSEFNISKNAMFQLCENLGIKLPFGENTCVNQDCYEALIRSLEVHANDSDTPYAVTVAI</sequence>
<dbReference type="Proteomes" id="UP000823046">
    <property type="component" value="Unassembled WGS sequence"/>
</dbReference>
<organism evidence="2 3">
    <name type="scientific">Cardiosporidium cionae</name>
    <dbReference type="NCBI Taxonomy" id="476202"/>
    <lineage>
        <taxon>Eukaryota</taxon>
        <taxon>Sar</taxon>
        <taxon>Alveolata</taxon>
        <taxon>Apicomplexa</taxon>
        <taxon>Aconoidasida</taxon>
        <taxon>Nephromycida</taxon>
        <taxon>Cardiosporidium</taxon>
    </lineage>
</organism>
<keyword evidence="1" id="KW-0812">Transmembrane</keyword>
<keyword evidence="3" id="KW-1185">Reference proteome</keyword>
<dbReference type="EMBL" id="JADAQX010000459">
    <property type="protein sequence ID" value="KAF8820158.1"/>
    <property type="molecule type" value="Genomic_DNA"/>
</dbReference>
<reference evidence="2 3" key="1">
    <citation type="journal article" date="2020" name="bioRxiv">
        <title>Metabolic contributions of an alphaproteobacterial endosymbiont in the apicomplexan Cardiosporidium cionae.</title>
        <authorList>
            <person name="Hunter E.S."/>
            <person name="Paight C.J."/>
            <person name="Lane C.E."/>
        </authorList>
    </citation>
    <scope>NUCLEOTIDE SEQUENCE [LARGE SCALE GENOMIC DNA]</scope>
    <source>
        <strain evidence="2">ESH_2018</strain>
    </source>
</reference>
<comment type="caution">
    <text evidence="2">The sequence shown here is derived from an EMBL/GenBank/DDBJ whole genome shotgun (WGS) entry which is preliminary data.</text>
</comment>
<proteinExistence type="predicted"/>
<keyword evidence="1" id="KW-0472">Membrane</keyword>